<dbReference type="Proteomes" id="UP000183920">
    <property type="component" value="Unassembled WGS sequence"/>
</dbReference>
<gene>
    <name evidence="1" type="primary">orgA</name>
    <name evidence="1" type="ORF">BN1804_02710</name>
</gene>
<sequence length="188" mass="21817">MTFSLQQFEKISTVMYEPLQYIHQDYKTVATLDDKLIWQQFANYQLIKKHKLITEIDCDIETDLVAQKLFTQWSLLPQCALFLGYFYSPKYILHSGDYYQLSSSLQAFLSLRPVILINEENKNDNNEIAPITIGYQLLFTFIHSISVALAQRFKLCFPISQSQLELSTDLSLSRSLFLLVLNYAAFCA</sequence>
<protein>
    <submittedName>
        <fullName evidence="1">Oxygen-regulated invasion protein OrgA</fullName>
    </submittedName>
</protein>
<evidence type="ECO:0000313" key="1">
    <source>
        <dbReference type="EMBL" id="CRL63878.1"/>
    </source>
</evidence>
<dbReference type="Pfam" id="PF09482">
    <property type="entry name" value="OrgA_MxiK"/>
    <property type="match status" value="1"/>
</dbReference>
<evidence type="ECO:0000313" key="2">
    <source>
        <dbReference type="Proteomes" id="UP000183920"/>
    </source>
</evidence>
<dbReference type="RefSeq" id="WP_072064453.1">
    <property type="nucleotide sequence ID" value="NZ_CVRY01000005.1"/>
</dbReference>
<dbReference type="InterPro" id="IPR013388">
    <property type="entry name" value="T3SS_OrgA/MxiK"/>
</dbReference>
<organism evidence="1 2">
    <name type="scientific">Proteus penneri</name>
    <dbReference type="NCBI Taxonomy" id="102862"/>
    <lineage>
        <taxon>Bacteria</taxon>
        <taxon>Pseudomonadati</taxon>
        <taxon>Pseudomonadota</taxon>
        <taxon>Gammaproteobacteria</taxon>
        <taxon>Enterobacterales</taxon>
        <taxon>Morganellaceae</taxon>
        <taxon>Proteus</taxon>
    </lineage>
</organism>
<proteinExistence type="predicted"/>
<accession>A0A0G4QDA1</accession>
<reference evidence="2" key="1">
    <citation type="submission" date="2015-06" db="EMBL/GenBank/DDBJ databases">
        <authorList>
            <person name="Urmite Genomes"/>
        </authorList>
    </citation>
    <scope>NUCLEOTIDE SEQUENCE [LARGE SCALE GENOMIC DNA]</scope>
    <source>
        <strain evidence="2">CSUR P1867</strain>
    </source>
</reference>
<name>A0A0G4QDA1_9GAMM</name>
<dbReference type="EMBL" id="CVRY01000005">
    <property type="protein sequence ID" value="CRL63878.1"/>
    <property type="molecule type" value="Genomic_DNA"/>
</dbReference>
<dbReference type="AlphaFoldDB" id="A0A0G4QDA1"/>